<dbReference type="Gene3D" id="3.30.70.3460">
    <property type="match status" value="1"/>
</dbReference>
<reference evidence="8" key="1">
    <citation type="submission" date="2022-04" db="EMBL/GenBank/DDBJ databases">
        <title>Desulfatitalea alkaliphila sp. nov., a novel anaerobic sulfate-reducing bacterium isolated from terrestrial mud volcano, Taman Peninsula, Russia.</title>
        <authorList>
            <person name="Khomyakova M.A."/>
            <person name="Merkel A.Y."/>
            <person name="Slobodkin A.I."/>
        </authorList>
    </citation>
    <scope>NUCLEOTIDE SEQUENCE</scope>
    <source>
        <strain evidence="8">M08but</strain>
    </source>
</reference>
<proteinExistence type="inferred from homology"/>
<sequence length="158" mass="18148">MTISLSDFEKQVIAAIQGDMAVTARPYEVIAQGLGVDEERLLAVLRDLVRRGVIRRFGATLRHQKSGFRANAMVAWRVDEAHIDEVGRIMAGFRAVSHCYRRDPTDQWPYNLYTMVHGKDEAACRQTARKMAAKADVHDFELLFSRRELKKTSMQYFK</sequence>
<dbReference type="GO" id="GO:0016829">
    <property type="term" value="F:lyase activity"/>
    <property type="evidence" value="ECO:0007669"/>
    <property type="project" value="UniProtKB-KW"/>
</dbReference>
<feature type="domain" description="Siroheme decarboxylase AsnC-like ligand binding" evidence="6">
    <location>
        <begin position="65"/>
        <end position="150"/>
    </location>
</feature>
<comment type="caution">
    <text evidence="8">The sequence shown here is derived from an EMBL/GenBank/DDBJ whole genome shotgun (WGS) entry which is preliminary data.</text>
</comment>
<comment type="similarity">
    <text evidence="3">Belongs to the Ahb/Nir family.</text>
</comment>
<keyword evidence="9" id="KW-1185">Reference proteome</keyword>
<evidence type="ECO:0000256" key="3">
    <source>
        <dbReference type="ARBA" id="ARBA00023457"/>
    </source>
</evidence>
<dbReference type="InterPro" id="IPR040523">
    <property type="entry name" value="AsnC_trans_reg2"/>
</dbReference>
<protein>
    <recommendedName>
        <fullName evidence="4">siroheme decarboxylase</fullName>
        <ecNumber evidence="4">4.1.1.111</ecNumber>
    </recommendedName>
</protein>
<comment type="catalytic activity">
    <reaction evidence="5">
        <text>siroheme + 2 H(+) = 12,18-didecarboxysiroheme + 2 CO2</text>
        <dbReference type="Rhea" id="RHEA:19093"/>
        <dbReference type="ChEBI" id="CHEBI:15378"/>
        <dbReference type="ChEBI" id="CHEBI:16526"/>
        <dbReference type="ChEBI" id="CHEBI:60052"/>
        <dbReference type="ChEBI" id="CHEBI:140497"/>
        <dbReference type="EC" id="4.1.1.111"/>
    </reaction>
</comment>
<dbReference type="InterPro" id="IPR053953">
    <property type="entry name" value="NirdL-like_HTH"/>
</dbReference>
<evidence type="ECO:0000256" key="5">
    <source>
        <dbReference type="ARBA" id="ARBA00048470"/>
    </source>
</evidence>
<evidence type="ECO:0000259" key="7">
    <source>
        <dbReference type="Pfam" id="PF22451"/>
    </source>
</evidence>
<name>A0AA41R370_9BACT</name>
<dbReference type="PANTHER" id="PTHR43413">
    <property type="entry name" value="TRANSCRIPTIONAL REGULATOR, ASNC FAMILY"/>
    <property type="match status" value="1"/>
</dbReference>
<dbReference type="RefSeq" id="WP_246903524.1">
    <property type="nucleotide sequence ID" value="NZ_JALJRB010000003.1"/>
</dbReference>
<evidence type="ECO:0000259" key="6">
    <source>
        <dbReference type="Pfam" id="PF17805"/>
    </source>
</evidence>
<evidence type="ECO:0000313" key="8">
    <source>
        <dbReference type="EMBL" id="MCJ8499901.1"/>
    </source>
</evidence>
<dbReference type="InterPro" id="IPR050684">
    <property type="entry name" value="HTH-Siroheme_Decarb"/>
</dbReference>
<dbReference type="Pfam" id="PF22451">
    <property type="entry name" value="NirdL-like_HTH"/>
    <property type="match status" value="1"/>
</dbReference>
<dbReference type="AlphaFoldDB" id="A0AA41R370"/>
<keyword evidence="1" id="KW-0456">Lyase</keyword>
<dbReference type="Pfam" id="PF17805">
    <property type="entry name" value="AsnC_trans_reg2"/>
    <property type="match status" value="1"/>
</dbReference>
<dbReference type="Proteomes" id="UP001165427">
    <property type="component" value="Unassembled WGS sequence"/>
</dbReference>
<evidence type="ECO:0000313" key="9">
    <source>
        <dbReference type="Proteomes" id="UP001165427"/>
    </source>
</evidence>
<dbReference type="PANTHER" id="PTHR43413:SF1">
    <property type="entry name" value="SIROHEME DECARBOXYLASE NIRL SUBUNIT"/>
    <property type="match status" value="1"/>
</dbReference>
<dbReference type="EC" id="4.1.1.111" evidence="4"/>
<evidence type="ECO:0000256" key="2">
    <source>
        <dbReference type="ARBA" id="ARBA00023444"/>
    </source>
</evidence>
<dbReference type="EMBL" id="JALJRB010000003">
    <property type="protein sequence ID" value="MCJ8499901.1"/>
    <property type="molecule type" value="Genomic_DNA"/>
</dbReference>
<gene>
    <name evidence="8" type="ORF">MRX98_04895</name>
</gene>
<organism evidence="8 9">
    <name type="scientific">Desulfatitalea alkaliphila</name>
    <dbReference type="NCBI Taxonomy" id="2929485"/>
    <lineage>
        <taxon>Bacteria</taxon>
        <taxon>Pseudomonadati</taxon>
        <taxon>Thermodesulfobacteriota</taxon>
        <taxon>Desulfobacteria</taxon>
        <taxon>Desulfobacterales</taxon>
        <taxon>Desulfosarcinaceae</taxon>
        <taxon>Desulfatitalea</taxon>
    </lineage>
</organism>
<evidence type="ECO:0000256" key="1">
    <source>
        <dbReference type="ARBA" id="ARBA00023239"/>
    </source>
</evidence>
<feature type="domain" description="Siroheme decarboxylase NirL-like HTH" evidence="7">
    <location>
        <begin position="9"/>
        <end position="55"/>
    </location>
</feature>
<accession>A0AA41R370</accession>
<evidence type="ECO:0000256" key="4">
    <source>
        <dbReference type="ARBA" id="ARBA00023471"/>
    </source>
</evidence>
<comment type="pathway">
    <text evidence="2">Porphyrin-containing compound metabolism.</text>
</comment>